<organism evidence="1 2">
    <name type="scientific">Dryococelus australis</name>
    <dbReference type="NCBI Taxonomy" id="614101"/>
    <lineage>
        <taxon>Eukaryota</taxon>
        <taxon>Metazoa</taxon>
        <taxon>Ecdysozoa</taxon>
        <taxon>Arthropoda</taxon>
        <taxon>Hexapoda</taxon>
        <taxon>Insecta</taxon>
        <taxon>Pterygota</taxon>
        <taxon>Neoptera</taxon>
        <taxon>Polyneoptera</taxon>
        <taxon>Phasmatodea</taxon>
        <taxon>Verophasmatodea</taxon>
        <taxon>Anareolatae</taxon>
        <taxon>Phasmatidae</taxon>
        <taxon>Eurycanthinae</taxon>
        <taxon>Dryococelus</taxon>
    </lineage>
</organism>
<evidence type="ECO:0000313" key="2">
    <source>
        <dbReference type="Proteomes" id="UP001159363"/>
    </source>
</evidence>
<proteinExistence type="predicted"/>
<name>A0ABQ9HZY9_9NEOP</name>
<reference evidence="1 2" key="1">
    <citation type="submission" date="2023-02" db="EMBL/GenBank/DDBJ databases">
        <title>LHISI_Scaffold_Assembly.</title>
        <authorList>
            <person name="Stuart O.P."/>
            <person name="Cleave R."/>
            <person name="Magrath M.J.L."/>
            <person name="Mikheyev A.S."/>
        </authorList>
    </citation>
    <scope>NUCLEOTIDE SEQUENCE [LARGE SCALE GENOMIC DNA]</scope>
    <source>
        <strain evidence="1">Daus_M_001</strain>
        <tissue evidence="1">Leg muscle</tissue>
    </source>
</reference>
<sequence>MGGCGSVWKELNTTPECSFFPNPFDLWVFANIPHLLKILRNHFLDKGILLEITLTPKVNEQLLTMKGNKRLNVAFTKTLFLKTTATAIQTLTGNTEAAAFFQLVENCFDVMNSRQTNSLP</sequence>
<gene>
    <name evidence="1" type="ORF">PR048_009466</name>
</gene>
<evidence type="ECO:0000313" key="1">
    <source>
        <dbReference type="EMBL" id="KAJ8889961.1"/>
    </source>
</evidence>
<keyword evidence="2" id="KW-1185">Reference proteome</keyword>
<dbReference type="EMBL" id="JARBHB010000003">
    <property type="protein sequence ID" value="KAJ8889961.1"/>
    <property type="molecule type" value="Genomic_DNA"/>
</dbReference>
<dbReference type="Proteomes" id="UP001159363">
    <property type="component" value="Chromosome 3"/>
</dbReference>
<comment type="caution">
    <text evidence="1">The sequence shown here is derived from an EMBL/GenBank/DDBJ whole genome shotgun (WGS) entry which is preliminary data.</text>
</comment>
<feature type="non-terminal residue" evidence="1">
    <location>
        <position position="120"/>
    </location>
</feature>
<accession>A0ABQ9HZY9</accession>
<protein>
    <submittedName>
        <fullName evidence="1">Uncharacterized protein</fullName>
    </submittedName>
</protein>